<gene>
    <name evidence="1" type="ORF">MCNOR_1341</name>
</gene>
<accession>A0AA35Y0C5</accession>
<dbReference type="AlphaFoldDB" id="A0AA35Y0C5"/>
<dbReference type="EMBL" id="OX458332">
    <property type="protein sequence ID" value="CAI8788458.1"/>
    <property type="molecule type" value="Genomic_DNA"/>
</dbReference>
<proteinExistence type="predicted"/>
<evidence type="ECO:0000313" key="2">
    <source>
        <dbReference type="Proteomes" id="UP001158598"/>
    </source>
</evidence>
<sequence>MTEQVGVKAPGTPKITSFLPRACSPTSTALGFMGQAVAGSNSVHSVRLPAGRRSPTRMVMGFPPGVSSVVWDRREDGASGAGSQKGGDLNLMIFMVFSHAPAVPALCYSHGAKKFFKTTTLEEGKPWKFQRNCAGASSARPASTNA</sequence>
<reference evidence="1" key="1">
    <citation type="submission" date="2023-03" db="EMBL/GenBank/DDBJ databases">
        <authorList>
            <person name="Pearce D."/>
        </authorList>
    </citation>
    <scope>NUCLEOTIDE SEQUENCE</scope>
    <source>
        <strain evidence="1">Mc</strain>
    </source>
</reference>
<name>A0AA35Y0C5_METCP</name>
<dbReference type="Proteomes" id="UP001158598">
    <property type="component" value="Chromosome"/>
</dbReference>
<organism evidence="1 2">
    <name type="scientific">Methylococcus capsulatus</name>
    <dbReference type="NCBI Taxonomy" id="414"/>
    <lineage>
        <taxon>Bacteria</taxon>
        <taxon>Pseudomonadati</taxon>
        <taxon>Pseudomonadota</taxon>
        <taxon>Gammaproteobacteria</taxon>
        <taxon>Methylococcales</taxon>
        <taxon>Methylococcaceae</taxon>
        <taxon>Methylococcus</taxon>
    </lineage>
</organism>
<protein>
    <submittedName>
        <fullName evidence="1">Uncharacterized protein</fullName>
    </submittedName>
</protein>
<evidence type="ECO:0000313" key="1">
    <source>
        <dbReference type="EMBL" id="CAI8788458.1"/>
    </source>
</evidence>